<evidence type="ECO:0000256" key="3">
    <source>
        <dbReference type="ARBA" id="ARBA00022723"/>
    </source>
</evidence>
<dbReference type="InterPro" id="IPR000923">
    <property type="entry name" value="BlueCu_1"/>
</dbReference>
<organism evidence="10 13">
    <name type="scientific">Natrinema hispanicum</name>
    <dbReference type="NCBI Taxonomy" id="392421"/>
    <lineage>
        <taxon>Archaea</taxon>
        <taxon>Methanobacteriati</taxon>
        <taxon>Methanobacteriota</taxon>
        <taxon>Stenosarchaea group</taxon>
        <taxon>Halobacteria</taxon>
        <taxon>Halobacteriales</taxon>
        <taxon>Natrialbaceae</taxon>
        <taxon>Natrinema</taxon>
    </lineage>
</organism>
<feature type="region of interest" description="Disordered" evidence="7">
    <location>
        <begin position="22"/>
        <end position="48"/>
    </location>
</feature>
<dbReference type="PROSITE" id="PS51257">
    <property type="entry name" value="PROKAR_LIPOPROTEIN"/>
    <property type="match status" value="1"/>
</dbReference>
<evidence type="ECO:0000256" key="1">
    <source>
        <dbReference type="ARBA" id="ARBA00004370"/>
    </source>
</evidence>
<dbReference type="STRING" id="392421.SAMN04488694_1256"/>
<dbReference type="Proteomes" id="UP000324021">
    <property type="component" value="Unassembled WGS sequence"/>
</dbReference>
<sequence>MRSSRRELLAASTAAIAAGLAGCSASGEDGDNTTKTASQGTDEAETAASVNAAVSAEWNAMRARVWDSLSLGVADETGAGASVAQQTFARFEQASGEYGAHEMLEATSESNYEAFEEALDELRTAGLQAGNISRAREETAIASTQLAEVQQALAGETTAQLLDLQLFGVTIQNAAFLAASGNFEAAQTTAANVLSRFEEAPVHDALPSADSEAYATFESAVAAVESAAGNENSESVQKNANEAFEAAIDGSYAIADNESAAGAGHMAALQAQGWDAAALASMGGPSSSFAHAAALNIYRARAYDCQWLAARGETDRAATMASDIFAHFEGARAHEALEEADGDAYEGFEAGLSDLQSAIKNGNASDIDAAVETVDSNLVAGIEALAGANAPLLEAAFFRARFDDARELYRLGQNTVAASIAEDLFERFEQNELEVHETVESTSEDLYTQFEEEHLSGLIDAFKNTNDSGVETHYEGVQSTLLEFETMAGSTATVSGAEGGYMAARGFDAAVLDTLGNDSRAQAIAQDAFEHFESGAGGYHEALEEADESTYETFEERLGGISTAASNGDDVYPVTKQFNAEALASVYAIVSSSGGSHTEAAAAVMQDVFGHFEEARVHELIEEADHNAYETFEAQLDAYITALQEDGDIGGAAESFANASQYAQFALVDSVEKLPLDLDLAGASGGSHSHSHSDDGHGSNADLQGGPNVVEGVPENADHVIDMTAVAYEPAEITVSKGDKVAWTYASGEAHSVTAYEDKIPDSAGYWASGGFDSQSAAETGWENGKGAVQPGQSYVHTFEATGTHEYYCIPHEAAGMVGKVIVE</sequence>
<evidence type="ECO:0000256" key="4">
    <source>
        <dbReference type="ARBA" id="ARBA00022982"/>
    </source>
</evidence>
<evidence type="ECO:0000259" key="9">
    <source>
        <dbReference type="Pfam" id="PF16502"/>
    </source>
</evidence>
<keyword evidence="6" id="KW-0472">Membrane</keyword>
<dbReference type="PANTHER" id="PTHR34192:SF10">
    <property type="entry name" value="PLASTOCYANIN MAJOR ISOFORM, CHLOROPLASTIC-RELATED"/>
    <property type="match status" value="1"/>
</dbReference>
<dbReference type="Proteomes" id="UP000199320">
    <property type="component" value="Unassembled WGS sequence"/>
</dbReference>
<keyword evidence="2" id="KW-0813">Transport</keyword>
<feature type="domain" description="DUF5059" evidence="9">
    <location>
        <begin position="53"/>
        <end position="675"/>
    </location>
</feature>
<reference evidence="11" key="2">
    <citation type="submission" date="2016-10" db="EMBL/GenBank/DDBJ databases">
        <authorList>
            <person name="de Groot N.N."/>
        </authorList>
    </citation>
    <scope>NUCLEOTIDE SEQUENCE [LARGE SCALE GENOMIC DNA]</scope>
    <source>
        <strain evidence="11">CDM_6</strain>
    </source>
</reference>
<dbReference type="CDD" id="cd04220">
    <property type="entry name" value="Halocyanin"/>
    <property type="match status" value="1"/>
</dbReference>
<reference evidence="12 13" key="1">
    <citation type="submission" date="2016-10" db="EMBL/GenBank/DDBJ databases">
        <authorList>
            <person name="Varghese N."/>
            <person name="Submissions S."/>
        </authorList>
    </citation>
    <scope>NUCLEOTIDE SEQUENCE [LARGE SCALE GENOMIC DNA]</scope>
    <source>
        <strain evidence="10 13">CDM_1</strain>
        <strain evidence="12">CDM_6</strain>
    </source>
</reference>
<evidence type="ECO:0000313" key="12">
    <source>
        <dbReference type="Proteomes" id="UP000199320"/>
    </source>
</evidence>
<accession>A0A1G6T696</accession>
<keyword evidence="3" id="KW-0479">Metal-binding</keyword>
<dbReference type="Pfam" id="PF00127">
    <property type="entry name" value="Copper-bind"/>
    <property type="match status" value="1"/>
</dbReference>
<dbReference type="OrthoDB" id="4392at2157"/>
<evidence type="ECO:0000313" key="13">
    <source>
        <dbReference type="Proteomes" id="UP000324021"/>
    </source>
</evidence>
<dbReference type="GO" id="GO:0016020">
    <property type="term" value="C:membrane"/>
    <property type="evidence" value="ECO:0007669"/>
    <property type="project" value="UniProtKB-SubCell"/>
</dbReference>
<dbReference type="EMBL" id="FOIC01000025">
    <property type="protein sequence ID" value="SEU00083.1"/>
    <property type="molecule type" value="Genomic_DNA"/>
</dbReference>
<dbReference type="GO" id="GO:0005507">
    <property type="term" value="F:copper ion binding"/>
    <property type="evidence" value="ECO:0007669"/>
    <property type="project" value="InterPro"/>
</dbReference>
<name>A0A1G6T696_9EURY</name>
<dbReference type="Gene3D" id="2.60.40.420">
    <property type="entry name" value="Cupredoxins - blue copper proteins"/>
    <property type="match status" value="1"/>
</dbReference>
<evidence type="ECO:0000256" key="2">
    <source>
        <dbReference type="ARBA" id="ARBA00022448"/>
    </source>
</evidence>
<dbReference type="EMBL" id="FMZP01000016">
    <property type="protein sequence ID" value="SDD24046.1"/>
    <property type="molecule type" value="Genomic_DNA"/>
</dbReference>
<evidence type="ECO:0000256" key="5">
    <source>
        <dbReference type="ARBA" id="ARBA00023008"/>
    </source>
</evidence>
<dbReference type="InterPro" id="IPR032445">
    <property type="entry name" value="DUF5059"/>
</dbReference>
<dbReference type="PANTHER" id="PTHR34192">
    <property type="entry name" value="PLASTOCYANIN MAJOR ISOFORM, CHLOROPLASTIC-RELATED"/>
    <property type="match status" value="1"/>
</dbReference>
<evidence type="ECO:0000256" key="6">
    <source>
        <dbReference type="ARBA" id="ARBA00023136"/>
    </source>
</evidence>
<comment type="subcellular location">
    <subcellularLocation>
        <location evidence="1">Membrane</location>
    </subcellularLocation>
</comment>
<keyword evidence="5" id="KW-0186">Copper</keyword>
<feature type="domain" description="Blue (type 1) copper" evidence="8">
    <location>
        <begin position="721"/>
        <end position="824"/>
    </location>
</feature>
<proteinExistence type="predicted"/>
<evidence type="ECO:0000256" key="7">
    <source>
        <dbReference type="SAM" id="MobiDB-lite"/>
    </source>
</evidence>
<gene>
    <name evidence="11" type="ORF">SAMN04488694_1256</name>
    <name evidence="10" type="ORF">SAMN05192552_101627</name>
</gene>
<feature type="region of interest" description="Disordered" evidence="7">
    <location>
        <begin position="682"/>
        <end position="711"/>
    </location>
</feature>
<dbReference type="AlphaFoldDB" id="A0A1G6T696"/>
<protein>
    <submittedName>
        <fullName evidence="10">Plastocyanin</fullName>
    </submittedName>
</protein>
<dbReference type="SUPFAM" id="SSF49503">
    <property type="entry name" value="Cupredoxins"/>
    <property type="match status" value="1"/>
</dbReference>
<evidence type="ECO:0000313" key="10">
    <source>
        <dbReference type="EMBL" id="SDD24046.1"/>
    </source>
</evidence>
<dbReference type="PROSITE" id="PS51318">
    <property type="entry name" value="TAT"/>
    <property type="match status" value="1"/>
</dbReference>
<keyword evidence="4" id="KW-0249">Electron transport</keyword>
<evidence type="ECO:0000313" key="11">
    <source>
        <dbReference type="EMBL" id="SEU00083.1"/>
    </source>
</evidence>
<dbReference type="InterPro" id="IPR006311">
    <property type="entry name" value="TAT_signal"/>
</dbReference>
<evidence type="ECO:0000259" key="8">
    <source>
        <dbReference type="Pfam" id="PF00127"/>
    </source>
</evidence>
<keyword evidence="12" id="KW-1185">Reference proteome</keyword>
<dbReference type="GO" id="GO:0009055">
    <property type="term" value="F:electron transfer activity"/>
    <property type="evidence" value="ECO:0007669"/>
    <property type="project" value="InterPro"/>
</dbReference>
<dbReference type="Pfam" id="PF16502">
    <property type="entry name" value="DUF5059"/>
    <property type="match status" value="1"/>
</dbReference>
<dbReference type="RefSeq" id="WP_092934847.1">
    <property type="nucleotide sequence ID" value="NZ_FMZP01000016.1"/>
</dbReference>
<dbReference type="InterPro" id="IPR008972">
    <property type="entry name" value="Cupredoxin"/>
</dbReference>